<feature type="compositionally biased region" description="Basic and acidic residues" evidence="1">
    <location>
        <begin position="62"/>
        <end position="71"/>
    </location>
</feature>
<feature type="region of interest" description="Disordered" evidence="1">
    <location>
        <begin position="477"/>
        <end position="510"/>
    </location>
</feature>
<feature type="region of interest" description="Disordered" evidence="1">
    <location>
        <begin position="196"/>
        <end position="240"/>
    </location>
</feature>
<feature type="compositionally biased region" description="Polar residues" evidence="1">
    <location>
        <begin position="548"/>
        <end position="567"/>
    </location>
</feature>
<reference evidence="2 3" key="1">
    <citation type="journal article" date="2013" name="MBio">
        <title>Genome sequencing of the plant pathogen Taphrina deformans, the causal agent of peach leaf curl.</title>
        <authorList>
            <person name="Cisse O.H."/>
            <person name="Almeida J.M.G.C.F."/>
            <person name="Fonseca A."/>
            <person name="Kumar A.A."/>
            <person name="Salojaervi J."/>
            <person name="Overmyer K."/>
            <person name="Hauser P.M."/>
            <person name="Pagni M."/>
        </authorList>
    </citation>
    <scope>NUCLEOTIDE SEQUENCE [LARGE SCALE GENOMIC DNA]</scope>
    <source>
        <strain evidence="3">PYCC 5710 / ATCC 11124 / CBS 356.35 / IMI 108563 / JCM 9778 / NBRC 8474</strain>
    </source>
</reference>
<accession>R4XA03</accession>
<feature type="compositionally biased region" description="Polar residues" evidence="1">
    <location>
        <begin position="42"/>
        <end position="54"/>
    </location>
</feature>
<comment type="caution">
    <text evidence="2">The sequence shown here is derived from an EMBL/GenBank/DDBJ whole genome shotgun (WGS) entry which is preliminary data.</text>
</comment>
<evidence type="ECO:0000313" key="3">
    <source>
        <dbReference type="Proteomes" id="UP000013776"/>
    </source>
</evidence>
<dbReference type="eggNOG" id="KOG4339">
    <property type="taxonomic scope" value="Eukaryota"/>
</dbReference>
<dbReference type="PANTHER" id="PTHR12751:SF18">
    <property type="entry name" value="PHOSPHATASE AND ACTIN REGULATOR 1"/>
    <property type="match status" value="1"/>
</dbReference>
<dbReference type="AlphaFoldDB" id="R4XA03"/>
<dbReference type="GO" id="GO:0030036">
    <property type="term" value="P:actin cytoskeleton organization"/>
    <property type="evidence" value="ECO:0007669"/>
    <property type="project" value="TreeGrafter"/>
</dbReference>
<proteinExistence type="predicted"/>
<feature type="region of interest" description="Disordered" evidence="1">
    <location>
        <begin position="437"/>
        <end position="463"/>
    </location>
</feature>
<feature type="compositionally biased region" description="Polar residues" evidence="1">
    <location>
        <begin position="24"/>
        <end position="33"/>
    </location>
</feature>
<organism evidence="2 3">
    <name type="scientific">Taphrina deformans (strain PYCC 5710 / ATCC 11124 / CBS 356.35 / IMI 108563 / JCM 9778 / NBRC 8474)</name>
    <name type="common">Peach leaf curl fungus</name>
    <name type="synonym">Lalaria deformans</name>
    <dbReference type="NCBI Taxonomy" id="1097556"/>
    <lineage>
        <taxon>Eukaryota</taxon>
        <taxon>Fungi</taxon>
        <taxon>Dikarya</taxon>
        <taxon>Ascomycota</taxon>
        <taxon>Taphrinomycotina</taxon>
        <taxon>Taphrinomycetes</taxon>
        <taxon>Taphrinales</taxon>
        <taxon>Taphrinaceae</taxon>
        <taxon>Taphrina</taxon>
    </lineage>
</organism>
<dbReference type="OrthoDB" id="5563016at2759"/>
<feature type="compositionally biased region" description="Polar residues" evidence="1">
    <location>
        <begin position="201"/>
        <end position="211"/>
    </location>
</feature>
<feature type="region of interest" description="Disordered" evidence="1">
    <location>
        <begin position="531"/>
        <end position="568"/>
    </location>
</feature>
<protein>
    <submittedName>
        <fullName evidence="2">Uncharacterized protein</fullName>
    </submittedName>
</protein>
<keyword evidence="3" id="KW-1185">Reference proteome</keyword>
<dbReference type="Proteomes" id="UP000013776">
    <property type="component" value="Unassembled WGS sequence"/>
</dbReference>
<evidence type="ECO:0000256" key="1">
    <source>
        <dbReference type="SAM" id="MobiDB-lite"/>
    </source>
</evidence>
<dbReference type="STRING" id="1097556.R4XA03"/>
<feature type="compositionally biased region" description="Polar residues" evidence="1">
    <location>
        <begin position="72"/>
        <end position="83"/>
    </location>
</feature>
<feature type="region of interest" description="Disordered" evidence="1">
    <location>
        <begin position="24"/>
        <end position="83"/>
    </location>
</feature>
<sequence>MPVSQTLQRNYTAPDLRHRINVQQASLSPTTRNLGRPIESAVDTSPTDQETANNVDVLPARADSHKGESRSRSTSSPALVVSTPTQDVNPAIERSNVPQDLSNVKSRLDYDRYNLPRPNDSNVEEEILPAGPMRAIVPQPNEGDRMLDELEEQSTEPSLASLRNNSLVHRSITAPVDHGSELIPDADHAQATLDTPAIDSVPNSTGQQTIPSPAREQLPPRANTPVPGNYTTREKSKSLKDRLRRALSLSSGSDFAHTAQLEVPNTRKGKDGRGLFALNNKSTDNISISSTASSASMMLRKMGHGLSKKTKRSFNGIFSGSKTKLGDGTTAAGTAVTVSPLVGDVSYVNAESYPEGESYPRSRAAFTGQSPAQHSMSALRSKSSSPIKAEITEAASNVDGHGSVAFPRLSEEITVDEGRSRRASMHLERPLPIDLVENFSSPRPSAGKGQRVTPVPTSNSSTLIASTYTGKGILKRTEDPLQTRSPLVAHNALPPSSDDRPPSEAGLPNSAFEISFAPTPTLDLGQFATPEMIQTPGQSPSPLEPDSPATTSPGGAGSKGTSPQSLTFCPRITIHETYTAMEYDRRGEIATCNRLTPLLAQRIKEELNAYKMDEMDVAEESRVHTHFFT</sequence>
<dbReference type="GO" id="GO:0003779">
    <property type="term" value="F:actin binding"/>
    <property type="evidence" value="ECO:0007669"/>
    <property type="project" value="TreeGrafter"/>
</dbReference>
<dbReference type="VEuPathDB" id="FungiDB:TAPDE_000778"/>
<dbReference type="PANTHER" id="PTHR12751">
    <property type="entry name" value="PHOSPHATASE AND ACTIN REGULATOR PHACTR"/>
    <property type="match status" value="1"/>
</dbReference>
<name>R4XA03_TAPDE</name>
<gene>
    <name evidence="2" type="ORF">TAPDE_000778</name>
</gene>
<evidence type="ECO:0000313" key="2">
    <source>
        <dbReference type="EMBL" id="CCG81089.1"/>
    </source>
</evidence>
<dbReference type="EMBL" id="CAHR02000025">
    <property type="protein sequence ID" value="CCG81089.1"/>
    <property type="molecule type" value="Genomic_DNA"/>
</dbReference>